<dbReference type="VEuPathDB" id="ToxoDB:ETH_00004510"/>
<sequence length="628" mass="68008">MEPINSRQSLDSDSAILCALATASSRREGDLEKAVFSIRRDKKDVFIPKYDSFRGQGWDDLFGDNDIDMKRNGCGNDHRSKLENFSQSLESLKYISSPPAAFFQSHLARELPSILDAIGCTPLVCLSRVGTAAGVSCQLLGKCEFLSAGGSMKDRIARDMIVTAEASGRLAPGAALIEPTSGNTGIGIALVAAVKGYRSVAVMPKKMSAEKQSIMRALGSMILRTPTKAAWDDQTSHIALSIRLKEEMERQRKEKKKDDSNDCYETPEKETPDELQIACILDQYRNPANPISHFFGTGPELLHQCGMQLDMVVICTGTGGSLTGIGRRIKLALPNCLVVAVDPEGSILANPNEQPGKPYLVEGIGYDFVPTVLDRDVADFWVKVNDAESLLCSRLLIRLEGMLVGGSSGAALAGALKAIERMGWKDDSSKRIAMVLPDGSRNYTSKFVCDEWMAEKGFLERSELSRQYEQYSNMSVQSLQLPRLTFVSSDSSLKEAAALLVQSPQPILAVIEPGAAEDATQNGTAPRQMVTGSVTQKALLMALGEMPSSAPIGEIADTETPVYNIGTPLSLLAQSLELHPFLFIESDGIIRAAVESSQLLQAFVAQKQNGEHNRLAALTPQQGECSLP</sequence>
<dbReference type="Gene3D" id="3.40.50.1100">
    <property type="match status" value="2"/>
</dbReference>
<dbReference type="CDD" id="cd01561">
    <property type="entry name" value="CBS_like"/>
    <property type="match status" value="1"/>
</dbReference>
<dbReference type="SUPFAM" id="SSF53686">
    <property type="entry name" value="Tryptophan synthase beta subunit-like PLP-dependent enzymes"/>
    <property type="match status" value="1"/>
</dbReference>
<dbReference type="VEuPathDB" id="ToxoDB:ETH2_0831100"/>
<dbReference type="GO" id="GO:0006535">
    <property type="term" value="P:cysteine biosynthetic process from serine"/>
    <property type="evidence" value="ECO:0007669"/>
    <property type="project" value="InterPro"/>
</dbReference>
<dbReference type="PROSITE" id="PS00901">
    <property type="entry name" value="CYS_SYNTHASE"/>
    <property type="match status" value="1"/>
</dbReference>
<dbReference type="PANTHER" id="PTHR10314">
    <property type="entry name" value="CYSTATHIONINE BETA-SYNTHASE"/>
    <property type="match status" value="1"/>
</dbReference>
<dbReference type="InterPro" id="IPR050214">
    <property type="entry name" value="Cys_Synth/Cystath_Beta-Synth"/>
</dbReference>
<dbReference type="GeneID" id="25250110"/>
<comment type="similarity">
    <text evidence="3">Belongs to the cysteine synthase/cystathionine beta-synthase family.</text>
</comment>
<dbReference type="Gene3D" id="3.10.580.10">
    <property type="entry name" value="CBS-domain"/>
    <property type="match status" value="1"/>
</dbReference>
<organism evidence="8 9">
    <name type="scientific">Eimeria tenella</name>
    <name type="common">Coccidian parasite</name>
    <dbReference type="NCBI Taxonomy" id="5802"/>
    <lineage>
        <taxon>Eukaryota</taxon>
        <taxon>Sar</taxon>
        <taxon>Alveolata</taxon>
        <taxon>Apicomplexa</taxon>
        <taxon>Conoidasida</taxon>
        <taxon>Coccidia</taxon>
        <taxon>Eucoccidiorida</taxon>
        <taxon>Eimeriorina</taxon>
        <taxon>Eimeriidae</taxon>
        <taxon>Eimeria</taxon>
    </lineage>
</organism>
<dbReference type="Pfam" id="PF00291">
    <property type="entry name" value="PALP"/>
    <property type="match status" value="1"/>
</dbReference>
<dbReference type="FunFam" id="3.40.50.1100:FF:000003">
    <property type="entry name" value="Cystathionine beta-synthase"/>
    <property type="match status" value="1"/>
</dbReference>
<evidence type="ECO:0000256" key="2">
    <source>
        <dbReference type="ARBA" id="ARBA00005003"/>
    </source>
</evidence>
<dbReference type="OrthoDB" id="10259545at2759"/>
<feature type="domain" description="Tryptophan synthase beta chain-like PALP" evidence="7">
    <location>
        <begin position="114"/>
        <end position="438"/>
    </location>
</feature>
<comment type="catalytic activity">
    <reaction evidence="6">
        <text>L-homocysteine + L-serine = L,L-cystathionine + H2O</text>
        <dbReference type="Rhea" id="RHEA:10112"/>
        <dbReference type="ChEBI" id="CHEBI:15377"/>
        <dbReference type="ChEBI" id="CHEBI:33384"/>
        <dbReference type="ChEBI" id="CHEBI:58161"/>
        <dbReference type="ChEBI" id="CHEBI:58199"/>
        <dbReference type="EC" id="4.2.1.22"/>
    </reaction>
</comment>
<reference evidence="8" key="2">
    <citation type="submission" date="2013-10" db="EMBL/GenBank/DDBJ databases">
        <authorList>
            <person name="Aslett M."/>
        </authorList>
    </citation>
    <scope>NUCLEOTIDE SEQUENCE [LARGE SCALE GENOMIC DNA]</scope>
    <source>
        <strain evidence="8">Houghton</strain>
    </source>
</reference>
<dbReference type="GO" id="GO:0004122">
    <property type="term" value="F:cystathionine beta-synthase activity"/>
    <property type="evidence" value="ECO:0007669"/>
    <property type="project" value="UniProtKB-EC"/>
</dbReference>
<accession>U6KLR2</accession>
<dbReference type="FunFam" id="3.40.50.1100:FF:000118">
    <property type="entry name" value="Related to CYS4-cystathionine beta-synthase"/>
    <property type="match status" value="1"/>
</dbReference>
<comment type="cofactor">
    <cofactor evidence="1">
        <name>pyridoxal 5'-phosphate</name>
        <dbReference type="ChEBI" id="CHEBI:597326"/>
    </cofactor>
</comment>
<dbReference type="InterPro" id="IPR046342">
    <property type="entry name" value="CBS_dom_sf"/>
</dbReference>
<dbReference type="InterPro" id="IPR001216">
    <property type="entry name" value="P-phosphate_BS"/>
</dbReference>
<dbReference type="InterPro" id="IPR001926">
    <property type="entry name" value="TrpB-like_PALP"/>
</dbReference>
<evidence type="ECO:0000256" key="4">
    <source>
        <dbReference type="ARBA" id="ARBA00012041"/>
    </source>
</evidence>
<dbReference type="InterPro" id="IPR036052">
    <property type="entry name" value="TrpB-like_PALP_sf"/>
</dbReference>
<comment type="pathway">
    <text evidence="2">Amino-acid biosynthesis; L-cysteine biosynthesis; L-cysteine from L-homocysteine and L-serine: step 1/2.</text>
</comment>
<dbReference type="Proteomes" id="UP000030747">
    <property type="component" value="Unassembled WGS sequence"/>
</dbReference>
<keyword evidence="9" id="KW-1185">Reference proteome</keyword>
<evidence type="ECO:0000256" key="6">
    <source>
        <dbReference type="ARBA" id="ARBA00047490"/>
    </source>
</evidence>
<evidence type="ECO:0000256" key="5">
    <source>
        <dbReference type="ARBA" id="ARBA00022898"/>
    </source>
</evidence>
<proteinExistence type="inferred from homology"/>
<name>U6KLR2_EIMTE</name>
<evidence type="ECO:0000259" key="7">
    <source>
        <dbReference type="Pfam" id="PF00291"/>
    </source>
</evidence>
<evidence type="ECO:0000256" key="1">
    <source>
        <dbReference type="ARBA" id="ARBA00001933"/>
    </source>
</evidence>
<dbReference type="RefSeq" id="XP_013228609.1">
    <property type="nucleotide sequence ID" value="XM_013373155.1"/>
</dbReference>
<keyword evidence="5" id="KW-0663">Pyridoxal phosphate</keyword>
<dbReference type="SUPFAM" id="SSF54631">
    <property type="entry name" value="CBS-domain pair"/>
    <property type="match status" value="1"/>
</dbReference>
<protein>
    <recommendedName>
        <fullName evidence="4">cystathionine beta-synthase</fullName>
        <ecNumber evidence="4">4.2.1.22</ecNumber>
    </recommendedName>
</protein>
<evidence type="ECO:0000313" key="9">
    <source>
        <dbReference type="Proteomes" id="UP000030747"/>
    </source>
</evidence>
<dbReference type="EMBL" id="HG673776">
    <property type="protein sequence ID" value="CDJ37771.1"/>
    <property type="molecule type" value="Genomic_DNA"/>
</dbReference>
<dbReference type="OMA" id="QVACILD"/>
<reference evidence="8" key="1">
    <citation type="submission" date="2013-10" db="EMBL/GenBank/DDBJ databases">
        <title>Genomic analysis of the causative agents of coccidiosis in chickens.</title>
        <authorList>
            <person name="Reid A.J."/>
            <person name="Blake D."/>
            <person name="Billington K."/>
            <person name="Browne H."/>
            <person name="Dunn M."/>
            <person name="Hung S."/>
            <person name="Kawahara F."/>
            <person name="Miranda-Saavedra D."/>
            <person name="Mourier T."/>
            <person name="Nagra H."/>
            <person name="Otto T.D."/>
            <person name="Rawlings N."/>
            <person name="Sanchez A."/>
            <person name="Sanders M."/>
            <person name="Subramaniam C."/>
            <person name="Tay Y."/>
            <person name="Dear P."/>
            <person name="Doerig C."/>
            <person name="Gruber A."/>
            <person name="Parkinson J."/>
            <person name="Shirley M."/>
            <person name="Wan K.L."/>
            <person name="Berriman M."/>
            <person name="Tomley F."/>
            <person name="Pain A."/>
        </authorList>
    </citation>
    <scope>NUCLEOTIDE SEQUENCE [LARGE SCALE GENOMIC DNA]</scope>
    <source>
        <strain evidence="8">Houghton</strain>
    </source>
</reference>
<dbReference type="EC" id="4.2.1.22" evidence="4"/>
<dbReference type="AlphaFoldDB" id="U6KLR2"/>
<evidence type="ECO:0000256" key="3">
    <source>
        <dbReference type="ARBA" id="ARBA00007103"/>
    </source>
</evidence>
<gene>
    <name evidence="8" type="ORF">ETH_00004510</name>
</gene>
<evidence type="ECO:0000313" key="8">
    <source>
        <dbReference type="EMBL" id="CDJ37771.1"/>
    </source>
</evidence>